<dbReference type="KEGG" id="doe:DENOEST_3727"/>
<sequence length="336" mass="36611">MFRPWSHTLRGPELTLRGWLTPPSGKPVIHFLHGNGFCGRVYEPMLRRLAEDFDLWLSDVAGHGDSDPGTRFPGWNHSARLALEAFAAHRHAFGAVPLFAVGHSFGGVLTTLLLAQAEQPFQRAVLLDPVLFSRGMAASMALVNLLRMGRFVPLARATLRRRRHWPSRAAALQSLQGRGAYRGWSDDALVAFVEHALRDSTDGGVELKCHPETEARVFSSGPRGLWRSIARIQVPTLIAHGTHTMPFVGPAAHRAAALNAQIQIRQVAGGHCFMQEDPESAAALVRDFLLDHESTPAECSASGTIDIAVRGTVNPSAAAGRQHSTAPECARKIWTT</sequence>
<evidence type="ECO:0000259" key="1">
    <source>
        <dbReference type="Pfam" id="PF00561"/>
    </source>
</evidence>
<name>A0A6S6Y1U9_9PROT</name>
<keyword evidence="2" id="KW-0378">Hydrolase</keyword>
<dbReference type="GO" id="GO:0016787">
    <property type="term" value="F:hydrolase activity"/>
    <property type="evidence" value="ECO:0007669"/>
    <property type="project" value="UniProtKB-KW"/>
</dbReference>
<keyword evidence="3" id="KW-1185">Reference proteome</keyword>
<dbReference type="Pfam" id="PF00561">
    <property type="entry name" value="Abhydrolase_1"/>
    <property type="match status" value="1"/>
</dbReference>
<dbReference type="PANTHER" id="PTHR43798:SF33">
    <property type="entry name" value="HYDROLASE, PUTATIVE (AFU_ORTHOLOGUE AFUA_2G14860)-RELATED"/>
    <property type="match status" value="1"/>
</dbReference>
<dbReference type="Proteomes" id="UP000515733">
    <property type="component" value="Chromosome"/>
</dbReference>
<evidence type="ECO:0000313" key="3">
    <source>
        <dbReference type="Proteomes" id="UP000515733"/>
    </source>
</evidence>
<dbReference type="InterPro" id="IPR000073">
    <property type="entry name" value="AB_hydrolase_1"/>
</dbReference>
<dbReference type="GO" id="GO:0016020">
    <property type="term" value="C:membrane"/>
    <property type="evidence" value="ECO:0007669"/>
    <property type="project" value="TreeGrafter"/>
</dbReference>
<organism evidence="2 3">
    <name type="scientific">Denitratisoma oestradiolicum</name>
    <dbReference type="NCBI Taxonomy" id="311182"/>
    <lineage>
        <taxon>Bacteria</taxon>
        <taxon>Pseudomonadati</taxon>
        <taxon>Pseudomonadota</taxon>
        <taxon>Betaproteobacteria</taxon>
        <taxon>Nitrosomonadales</taxon>
        <taxon>Sterolibacteriaceae</taxon>
        <taxon>Denitratisoma</taxon>
    </lineage>
</organism>
<accession>A0A6S6Y1U9</accession>
<dbReference type="EMBL" id="LR778301">
    <property type="protein sequence ID" value="CAB1370881.1"/>
    <property type="molecule type" value="Genomic_DNA"/>
</dbReference>
<dbReference type="OrthoDB" id="9773293at2"/>
<gene>
    <name evidence="2" type="ORF">DENOEST_3727</name>
</gene>
<dbReference type="InterPro" id="IPR029058">
    <property type="entry name" value="AB_hydrolase_fold"/>
</dbReference>
<dbReference type="SUPFAM" id="SSF53474">
    <property type="entry name" value="alpha/beta-Hydrolases"/>
    <property type="match status" value="1"/>
</dbReference>
<dbReference type="InterPro" id="IPR050266">
    <property type="entry name" value="AB_hydrolase_sf"/>
</dbReference>
<dbReference type="Gene3D" id="3.40.50.1820">
    <property type="entry name" value="alpha/beta hydrolase"/>
    <property type="match status" value="1"/>
</dbReference>
<feature type="domain" description="AB hydrolase-1" evidence="1">
    <location>
        <begin position="27"/>
        <end position="274"/>
    </location>
</feature>
<dbReference type="PANTHER" id="PTHR43798">
    <property type="entry name" value="MONOACYLGLYCEROL LIPASE"/>
    <property type="match status" value="1"/>
</dbReference>
<reference evidence="2 3" key="1">
    <citation type="submission" date="2020-03" db="EMBL/GenBank/DDBJ databases">
        <authorList>
            <consortium name="Genoscope - CEA"/>
            <person name="William W."/>
        </authorList>
    </citation>
    <scope>NUCLEOTIDE SEQUENCE [LARGE SCALE GENOMIC DNA]</scope>
    <source>
        <strain evidence="3">DSM 16959</strain>
    </source>
</reference>
<dbReference type="AlphaFoldDB" id="A0A6S6Y1U9"/>
<proteinExistence type="predicted"/>
<evidence type="ECO:0000313" key="2">
    <source>
        <dbReference type="EMBL" id="CAB1370881.1"/>
    </source>
</evidence>
<protein>
    <submittedName>
        <fullName evidence="2">Alpha/beta hydrolase</fullName>
    </submittedName>
</protein>